<dbReference type="EMBL" id="KI671668">
    <property type="protein sequence ID" value="ETL45964.1"/>
    <property type="molecule type" value="Genomic_DNA"/>
</dbReference>
<proteinExistence type="predicted"/>
<evidence type="ECO:0000313" key="2">
    <source>
        <dbReference type="EMBL" id="ETL45964.1"/>
    </source>
</evidence>
<evidence type="ECO:0000256" key="1">
    <source>
        <dbReference type="SAM" id="MobiDB-lite"/>
    </source>
</evidence>
<evidence type="ECO:0000313" key="3">
    <source>
        <dbReference type="Proteomes" id="UP000053864"/>
    </source>
</evidence>
<protein>
    <submittedName>
        <fullName evidence="2">Uncharacterized protein</fullName>
    </submittedName>
</protein>
<dbReference type="VEuPathDB" id="FungiDB:PPTG_02631"/>
<name>W2JHV7_PHYNI</name>
<gene>
    <name evidence="2" type="ORF">L916_04061</name>
</gene>
<feature type="region of interest" description="Disordered" evidence="1">
    <location>
        <begin position="1"/>
        <end position="31"/>
    </location>
</feature>
<reference evidence="2 3" key="1">
    <citation type="submission" date="2013-11" db="EMBL/GenBank/DDBJ databases">
        <title>The Genome Sequence of Phytophthora parasitica CJ05E6.</title>
        <authorList>
            <consortium name="The Broad Institute Genomics Platform"/>
            <person name="Russ C."/>
            <person name="Tyler B."/>
            <person name="Panabieres F."/>
            <person name="Shan W."/>
            <person name="Tripathy S."/>
            <person name="Grunwald N."/>
            <person name="Machado M."/>
            <person name="Johnson C.S."/>
            <person name="Arredondo F."/>
            <person name="Hong C."/>
            <person name="Coffey M."/>
            <person name="Young S.K."/>
            <person name="Zeng Q."/>
            <person name="Gargeya S."/>
            <person name="Fitzgerald M."/>
            <person name="Abouelleil A."/>
            <person name="Alvarado L."/>
            <person name="Chapman S.B."/>
            <person name="Gainer-Dewar J."/>
            <person name="Goldberg J."/>
            <person name="Griggs A."/>
            <person name="Gujja S."/>
            <person name="Hansen M."/>
            <person name="Howarth C."/>
            <person name="Imamovic A."/>
            <person name="Ireland A."/>
            <person name="Larimer J."/>
            <person name="McCowan C."/>
            <person name="Murphy C."/>
            <person name="Pearson M."/>
            <person name="Poon T.W."/>
            <person name="Priest M."/>
            <person name="Roberts A."/>
            <person name="Saif S."/>
            <person name="Shea T."/>
            <person name="Sykes S."/>
            <person name="Wortman J."/>
            <person name="Nusbaum C."/>
            <person name="Birren B."/>
        </authorList>
    </citation>
    <scope>NUCLEOTIDE SEQUENCE [LARGE SCALE GENOMIC DNA]</scope>
    <source>
        <strain evidence="2 3">CJ05E6</strain>
    </source>
</reference>
<sequence length="201" mass="22681">MKRQKEVVESTADTQHASNPPKAAPPTNVDDQIAPAIPNTLSGRTVSLSDQFCAQSHTYCTHTKIRDFINSNDVSNPDVRSSVRIRARLLWMSEGTVRSFDRTGNSAQLHFLRLFFGEERAPEPIEQQQEEYQDAQKQDAMQAKQYLITTSLCQIDLADPRLPDEGSVITLTPTKMRVYRNCVQLDTKLHNITVVTKPLNP</sequence>
<accession>W2JHV7</accession>
<dbReference type="AlphaFoldDB" id="W2JHV7"/>
<organism evidence="2 3">
    <name type="scientific">Phytophthora nicotianae</name>
    <name type="common">Potato buckeye rot agent</name>
    <name type="synonym">Phytophthora parasitica</name>
    <dbReference type="NCBI Taxonomy" id="4792"/>
    <lineage>
        <taxon>Eukaryota</taxon>
        <taxon>Sar</taxon>
        <taxon>Stramenopiles</taxon>
        <taxon>Oomycota</taxon>
        <taxon>Peronosporomycetes</taxon>
        <taxon>Peronosporales</taxon>
        <taxon>Peronosporaceae</taxon>
        <taxon>Phytophthora</taxon>
    </lineage>
</organism>
<dbReference type="Proteomes" id="UP000053864">
    <property type="component" value="Unassembled WGS sequence"/>
</dbReference>